<evidence type="ECO:0000259" key="1">
    <source>
        <dbReference type="Pfam" id="PF04071"/>
    </source>
</evidence>
<accession>A0ABT5X9G6</accession>
<gene>
    <name evidence="2" type="ORF">P0O15_09310</name>
</gene>
<evidence type="ECO:0000313" key="2">
    <source>
        <dbReference type="EMBL" id="MDF0591354.1"/>
    </source>
</evidence>
<evidence type="ECO:0000313" key="3">
    <source>
        <dbReference type="Proteomes" id="UP001220010"/>
    </source>
</evidence>
<organism evidence="2 3">
    <name type="scientific">Candidatus Methanocrinis natronophilus</name>
    <dbReference type="NCBI Taxonomy" id="3033396"/>
    <lineage>
        <taxon>Archaea</taxon>
        <taxon>Methanobacteriati</taxon>
        <taxon>Methanobacteriota</taxon>
        <taxon>Stenosarchaea group</taxon>
        <taxon>Methanomicrobia</taxon>
        <taxon>Methanotrichales</taxon>
        <taxon>Methanotrichaceae</taxon>
        <taxon>Methanocrinis</taxon>
    </lineage>
</organism>
<reference evidence="2 3" key="1">
    <citation type="submission" date="2023-03" db="EMBL/GenBank/DDBJ databases">
        <title>WGS of Methanotrichaceae archaeon Mx.</title>
        <authorList>
            <person name="Sorokin D.Y."/>
            <person name="Merkel A.Y."/>
        </authorList>
    </citation>
    <scope>NUCLEOTIDE SEQUENCE [LARGE SCALE GENOMIC DNA]</scope>
    <source>
        <strain evidence="2 3">Mx</strain>
    </source>
</reference>
<sequence>MERLSCDRYPCHHPGQDCTFCFCPFYPCTDERTGGGMIDGEWSCDFCHLLHDPDLAARVMEGLIRGEDLEEIWIEVEKML</sequence>
<keyword evidence="3" id="KW-1185">Reference proteome</keyword>
<dbReference type="RefSeq" id="WP_316967085.1">
    <property type="nucleotide sequence ID" value="NZ_JARFPK010000036.1"/>
</dbReference>
<dbReference type="EMBL" id="JARFPK010000036">
    <property type="protein sequence ID" value="MDF0591354.1"/>
    <property type="molecule type" value="Genomic_DNA"/>
</dbReference>
<dbReference type="Proteomes" id="UP001220010">
    <property type="component" value="Unassembled WGS sequence"/>
</dbReference>
<dbReference type="Pfam" id="PF04071">
    <property type="entry name" value="zf-like"/>
    <property type="match status" value="1"/>
</dbReference>
<protein>
    <submittedName>
        <fullName evidence="2">Cysteine-rich small domain-containing protein</fullName>
    </submittedName>
</protein>
<feature type="domain" description="Cysteine-rich small" evidence="1">
    <location>
        <begin position="4"/>
        <end position="61"/>
    </location>
</feature>
<dbReference type="InterPro" id="IPR007212">
    <property type="entry name" value="Zf-like"/>
</dbReference>
<proteinExistence type="predicted"/>
<name>A0ABT5X9G6_9EURY</name>
<comment type="caution">
    <text evidence="2">The sequence shown here is derived from an EMBL/GenBank/DDBJ whole genome shotgun (WGS) entry which is preliminary data.</text>
</comment>